<evidence type="ECO:0000313" key="2">
    <source>
        <dbReference type="EMBL" id="KGL66500.1"/>
    </source>
</evidence>
<protein>
    <submittedName>
        <fullName evidence="2">Adenine phosphoribosyltransferase</fullName>
        <ecNumber evidence="2">2.4.2.7</ecNumber>
    </submittedName>
</protein>
<dbReference type="EMBL" id="JROC01000036">
    <property type="protein sequence ID" value="KGL66500.1"/>
    <property type="molecule type" value="Genomic_DNA"/>
</dbReference>
<dbReference type="InterPro" id="IPR029057">
    <property type="entry name" value="PRTase-like"/>
</dbReference>
<dbReference type="Pfam" id="PF00156">
    <property type="entry name" value="Pribosyltran"/>
    <property type="match status" value="1"/>
</dbReference>
<reference evidence="2 3" key="1">
    <citation type="submission" date="2014-09" db="EMBL/GenBank/DDBJ databases">
        <title>Lactobacillus mucosae CRL573 Genome Sequencing.</title>
        <authorList>
            <person name="Bleckwedel J."/>
            <person name="Teran L.C."/>
            <person name="Bonacina J."/>
            <person name="Saavedra L."/>
            <person name="Mozzi F.B."/>
            <person name="Raya R.R."/>
        </authorList>
    </citation>
    <scope>NUCLEOTIDE SEQUENCE [LARGE SCALE GENOMIC DNA]</scope>
    <source>
        <strain evidence="2 3">CRL573</strain>
    </source>
</reference>
<dbReference type="CDD" id="cd06223">
    <property type="entry name" value="PRTases_typeI"/>
    <property type="match status" value="1"/>
</dbReference>
<proteinExistence type="predicted"/>
<comment type="caution">
    <text evidence="2">The sequence shown here is derived from an EMBL/GenBank/DDBJ whole genome shotgun (WGS) entry which is preliminary data.</text>
</comment>
<keyword evidence="2" id="KW-0328">Glycosyltransferase</keyword>
<dbReference type="InterPro" id="IPR000836">
    <property type="entry name" value="PRTase_dom"/>
</dbReference>
<organism evidence="2 3">
    <name type="scientific">Limosilactobacillus mucosae</name>
    <name type="common">Lactobacillus mucosae</name>
    <dbReference type="NCBI Taxonomy" id="97478"/>
    <lineage>
        <taxon>Bacteria</taxon>
        <taxon>Bacillati</taxon>
        <taxon>Bacillota</taxon>
        <taxon>Bacilli</taxon>
        <taxon>Lactobacillales</taxon>
        <taxon>Lactobacillaceae</taxon>
        <taxon>Limosilactobacillus</taxon>
    </lineage>
</organism>
<dbReference type="NCBIfam" id="NF005592">
    <property type="entry name" value="PRK07322.1"/>
    <property type="match status" value="1"/>
</dbReference>
<dbReference type="PANTHER" id="PTHR43218">
    <property type="entry name" value="PHOSPHORIBOSYLTRANSFERASE-RELATED"/>
    <property type="match status" value="1"/>
</dbReference>
<keyword evidence="2" id="KW-0808">Transferase</keyword>
<evidence type="ECO:0000313" key="3">
    <source>
        <dbReference type="Proteomes" id="UP000030001"/>
    </source>
</evidence>
<dbReference type="Gene3D" id="3.40.50.2020">
    <property type="match status" value="1"/>
</dbReference>
<evidence type="ECO:0000259" key="1">
    <source>
        <dbReference type="Pfam" id="PF00156"/>
    </source>
</evidence>
<dbReference type="EC" id="2.4.2.7" evidence="2"/>
<dbReference type="PANTHER" id="PTHR43218:SF1">
    <property type="entry name" value="PHOSPHORIBOSYLTRANSFERASE"/>
    <property type="match status" value="1"/>
</dbReference>
<feature type="domain" description="Phosphoribosyltransferase" evidence="1">
    <location>
        <begin position="41"/>
        <end position="166"/>
    </location>
</feature>
<dbReference type="GO" id="GO:0003999">
    <property type="term" value="F:adenine phosphoribosyltransferase activity"/>
    <property type="evidence" value="ECO:0007669"/>
    <property type="project" value="UniProtKB-EC"/>
</dbReference>
<name>A0A099YD96_LIMMU</name>
<dbReference type="SUPFAM" id="SSF53271">
    <property type="entry name" value="PRTase-like"/>
    <property type="match status" value="1"/>
</dbReference>
<dbReference type="AlphaFoldDB" id="A0A099YD96"/>
<accession>A0A099YD96</accession>
<gene>
    <name evidence="2" type="ORF">LX03_09260</name>
</gene>
<sequence length="185" mass="19578">MKKYRITVGDQTRDLPLIPISDDTAIASFVLLGDDAMSKTAAELLLPKLPKKFDYVVTVESKGITLAHDISLLSGHPRSFVIRKSVKGYMENPLTTAVDSITTKGQQLLVLDGADAAELKGKSVVLVDDVVSTGGSLKSAEKLLNLAGCQIVAKAAILAEGAAANRDDVAFLGKLPLFNLDGTIK</sequence>
<dbReference type="Proteomes" id="UP000030001">
    <property type="component" value="Unassembled WGS sequence"/>
</dbReference>